<keyword evidence="3" id="KW-0731">Sigma factor</keyword>
<evidence type="ECO:0000256" key="4">
    <source>
        <dbReference type="ARBA" id="ARBA00023125"/>
    </source>
</evidence>
<dbReference type="InterPro" id="IPR013325">
    <property type="entry name" value="RNA_pol_sigma_r2"/>
</dbReference>
<keyword evidence="4" id="KW-0238">DNA-binding</keyword>
<comment type="caution">
    <text evidence="7">The sequence shown here is derived from an EMBL/GenBank/DDBJ whole genome shotgun (WGS) entry which is preliminary data.</text>
</comment>
<name>A0ABN2AJK6_9ACTN</name>
<comment type="similarity">
    <text evidence="1">Belongs to the sigma-70 factor family. ECF subfamily.</text>
</comment>
<dbReference type="PANTHER" id="PTHR43133">
    <property type="entry name" value="RNA POLYMERASE ECF-TYPE SIGMA FACTO"/>
    <property type="match status" value="1"/>
</dbReference>
<dbReference type="InterPro" id="IPR039425">
    <property type="entry name" value="RNA_pol_sigma-70-like"/>
</dbReference>
<evidence type="ECO:0000256" key="5">
    <source>
        <dbReference type="ARBA" id="ARBA00023163"/>
    </source>
</evidence>
<keyword evidence="5" id="KW-0804">Transcription</keyword>
<dbReference type="InterPro" id="IPR014284">
    <property type="entry name" value="RNA_pol_sigma-70_dom"/>
</dbReference>
<accession>A0ABN2AJK6</accession>
<keyword evidence="8" id="KW-1185">Reference proteome</keyword>
<evidence type="ECO:0000256" key="2">
    <source>
        <dbReference type="ARBA" id="ARBA00023015"/>
    </source>
</evidence>
<dbReference type="Gene3D" id="1.10.1740.10">
    <property type="match status" value="1"/>
</dbReference>
<dbReference type="SUPFAM" id="SSF88659">
    <property type="entry name" value="Sigma3 and sigma4 domains of RNA polymerase sigma factors"/>
    <property type="match status" value="1"/>
</dbReference>
<evidence type="ECO:0000313" key="8">
    <source>
        <dbReference type="Proteomes" id="UP001500363"/>
    </source>
</evidence>
<dbReference type="NCBIfam" id="TIGR02937">
    <property type="entry name" value="sigma70-ECF"/>
    <property type="match status" value="1"/>
</dbReference>
<keyword evidence="2" id="KW-0805">Transcription regulation</keyword>
<dbReference type="Proteomes" id="UP001500363">
    <property type="component" value="Unassembled WGS sequence"/>
</dbReference>
<evidence type="ECO:0000313" key="7">
    <source>
        <dbReference type="EMBL" id="GAA1520067.1"/>
    </source>
</evidence>
<dbReference type="Gene3D" id="1.10.10.10">
    <property type="entry name" value="Winged helix-like DNA-binding domain superfamily/Winged helix DNA-binding domain"/>
    <property type="match status" value="1"/>
</dbReference>
<dbReference type="InterPro" id="IPR013324">
    <property type="entry name" value="RNA_pol_sigma_r3/r4-like"/>
</dbReference>
<proteinExistence type="inferred from homology"/>
<feature type="domain" description="RNA polymerase sigma-70 region 2" evidence="6">
    <location>
        <begin position="25"/>
        <end position="92"/>
    </location>
</feature>
<evidence type="ECO:0000256" key="3">
    <source>
        <dbReference type="ARBA" id="ARBA00023082"/>
    </source>
</evidence>
<dbReference type="RefSeq" id="WP_344172448.1">
    <property type="nucleotide sequence ID" value="NZ_BAAANC010000001.1"/>
</dbReference>
<organism evidence="7 8">
    <name type="scientific">Kribbella lupini</name>
    <dbReference type="NCBI Taxonomy" id="291602"/>
    <lineage>
        <taxon>Bacteria</taxon>
        <taxon>Bacillati</taxon>
        <taxon>Actinomycetota</taxon>
        <taxon>Actinomycetes</taxon>
        <taxon>Propionibacteriales</taxon>
        <taxon>Kribbellaceae</taxon>
        <taxon>Kribbella</taxon>
    </lineage>
</organism>
<evidence type="ECO:0000259" key="6">
    <source>
        <dbReference type="Pfam" id="PF04542"/>
    </source>
</evidence>
<dbReference type="EMBL" id="BAAANC010000001">
    <property type="protein sequence ID" value="GAA1520067.1"/>
    <property type="molecule type" value="Genomic_DNA"/>
</dbReference>
<dbReference type="InterPro" id="IPR007627">
    <property type="entry name" value="RNA_pol_sigma70_r2"/>
</dbReference>
<reference evidence="7 8" key="1">
    <citation type="journal article" date="2019" name="Int. J. Syst. Evol. Microbiol.">
        <title>The Global Catalogue of Microorganisms (GCM) 10K type strain sequencing project: providing services to taxonomists for standard genome sequencing and annotation.</title>
        <authorList>
            <consortium name="The Broad Institute Genomics Platform"/>
            <consortium name="The Broad Institute Genome Sequencing Center for Infectious Disease"/>
            <person name="Wu L."/>
            <person name="Ma J."/>
        </authorList>
    </citation>
    <scope>NUCLEOTIDE SEQUENCE [LARGE SCALE GENOMIC DNA]</scope>
    <source>
        <strain evidence="7 8">JCM 14303</strain>
    </source>
</reference>
<dbReference type="SUPFAM" id="SSF88946">
    <property type="entry name" value="Sigma2 domain of RNA polymerase sigma factors"/>
    <property type="match status" value="1"/>
</dbReference>
<dbReference type="PANTHER" id="PTHR43133:SF8">
    <property type="entry name" value="RNA POLYMERASE SIGMA FACTOR HI_1459-RELATED"/>
    <property type="match status" value="1"/>
</dbReference>
<evidence type="ECO:0000256" key="1">
    <source>
        <dbReference type="ARBA" id="ARBA00010641"/>
    </source>
</evidence>
<dbReference type="InterPro" id="IPR036388">
    <property type="entry name" value="WH-like_DNA-bd_sf"/>
</dbReference>
<protein>
    <submittedName>
        <fullName evidence="7">Sigma-70 family RNA polymerase sigma factor</fullName>
    </submittedName>
</protein>
<sequence>MRDDPAVIRMVTGARDGDRGAWDDLVERYAPLVWTICRRFGLTPADIDDVGQSVWLLLVEQLPKLREPAALPGWIATTTRHECLRVVRVGQRTEPADPVELLSATPYDEVPVDEELLLHERRTVVRAAFGQLSPRCRLLLSMLVQDPPAVYREISDKLHMRVGSIGPNRARCLDRLRQTPALAALIGDRNERPIEDGGEQHG</sequence>
<dbReference type="Pfam" id="PF04542">
    <property type="entry name" value="Sigma70_r2"/>
    <property type="match status" value="1"/>
</dbReference>
<gene>
    <name evidence="7" type="ORF">GCM10009741_20830</name>
</gene>